<sequence>MSARQLDVGDLINRQRFSARQWRILMLCFLIVLCDGFDTAAIGYIAPAVIRDWGVARTQLGPVMSAALWGLAAARCWRAAGRPHRPQARAAGRGAAVRRDERRDLRRRRSGRAGLAAFRHRPGPGRGDGQRGDADVRVFSGAAAGLHRQRDVLRLSAGRGLWRVAGVVAGAACRLAQRAVAGRHRAAAAAAADVAVAA</sequence>
<gene>
    <name evidence="3" type="primary">pcaK_3</name>
    <name evidence="3" type="ORF">NCTC9695_05266</name>
</gene>
<name>A0A447TIL3_CHRVL</name>
<evidence type="ECO:0000256" key="1">
    <source>
        <dbReference type="SAM" id="MobiDB-lite"/>
    </source>
</evidence>
<feature type="region of interest" description="Disordered" evidence="1">
    <location>
        <begin position="84"/>
        <end position="110"/>
    </location>
</feature>
<proteinExistence type="predicted"/>
<dbReference type="InterPro" id="IPR036259">
    <property type="entry name" value="MFS_trans_sf"/>
</dbReference>
<keyword evidence="2" id="KW-1133">Transmembrane helix</keyword>
<dbReference type="Gene3D" id="1.20.1250.20">
    <property type="entry name" value="MFS general substrate transporter like domains"/>
    <property type="match status" value="1"/>
</dbReference>
<keyword evidence="2" id="KW-0472">Membrane</keyword>
<keyword evidence="2" id="KW-0812">Transmembrane</keyword>
<protein>
    <submittedName>
        <fullName evidence="3">4-hydroxybenzoate transporter PcaK</fullName>
    </submittedName>
</protein>
<dbReference type="AlphaFoldDB" id="A0A447TIL3"/>
<evidence type="ECO:0000313" key="4">
    <source>
        <dbReference type="Proteomes" id="UP000275777"/>
    </source>
</evidence>
<feature type="transmembrane region" description="Helical" evidence="2">
    <location>
        <begin position="24"/>
        <end position="46"/>
    </location>
</feature>
<evidence type="ECO:0000256" key="2">
    <source>
        <dbReference type="SAM" id="Phobius"/>
    </source>
</evidence>
<evidence type="ECO:0000313" key="3">
    <source>
        <dbReference type="EMBL" id="VEB44762.1"/>
    </source>
</evidence>
<organism evidence="3 4">
    <name type="scientific">Chromobacterium violaceum</name>
    <dbReference type="NCBI Taxonomy" id="536"/>
    <lineage>
        <taxon>Bacteria</taxon>
        <taxon>Pseudomonadati</taxon>
        <taxon>Pseudomonadota</taxon>
        <taxon>Betaproteobacteria</taxon>
        <taxon>Neisseriales</taxon>
        <taxon>Chromobacteriaceae</taxon>
        <taxon>Chromobacterium</taxon>
    </lineage>
</organism>
<dbReference type="Proteomes" id="UP000275777">
    <property type="component" value="Chromosome"/>
</dbReference>
<accession>A0A447TIL3</accession>
<reference evidence="3 4" key="1">
    <citation type="submission" date="2018-12" db="EMBL/GenBank/DDBJ databases">
        <authorList>
            <consortium name="Pathogen Informatics"/>
        </authorList>
    </citation>
    <scope>NUCLEOTIDE SEQUENCE [LARGE SCALE GENOMIC DNA]</scope>
    <source>
        <strain evidence="3 4">NCTC9695</strain>
    </source>
</reference>
<dbReference type="SUPFAM" id="SSF103473">
    <property type="entry name" value="MFS general substrate transporter"/>
    <property type="match status" value="1"/>
</dbReference>
<dbReference type="EMBL" id="LR134182">
    <property type="protein sequence ID" value="VEB44762.1"/>
    <property type="molecule type" value="Genomic_DNA"/>
</dbReference>